<dbReference type="Proteomes" id="UP000054721">
    <property type="component" value="Unassembled WGS sequence"/>
</dbReference>
<proteinExistence type="predicted"/>
<sequence length="105" mass="11603">MDRPSDQRRRPPPLATQPNAYCCPLFQPNWFDKQMAETTACHFCHTVTTDGQLRCESLGKFGTGVGRSAAGRLFGRKICPGSKDAAVTVQLDHQFVVGNIFIPHV</sequence>
<name>A0A0V1L716_9BILA</name>
<evidence type="ECO:0000313" key="1">
    <source>
        <dbReference type="EMBL" id="KRZ55320.1"/>
    </source>
</evidence>
<reference evidence="1 2" key="1">
    <citation type="submission" date="2015-05" db="EMBL/GenBank/DDBJ databases">
        <title>Evolution of Trichinella species and genotypes.</title>
        <authorList>
            <person name="Korhonen P.K."/>
            <person name="Edoardo P."/>
            <person name="Giuseppe L.R."/>
            <person name="Gasser R.B."/>
        </authorList>
    </citation>
    <scope>NUCLEOTIDE SEQUENCE [LARGE SCALE GENOMIC DNA]</scope>
    <source>
        <strain evidence="1">ISS10</strain>
    </source>
</reference>
<keyword evidence="2" id="KW-1185">Reference proteome</keyword>
<accession>A0A0V1L716</accession>
<protein>
    <submittedName>
        <fullName evidence="1">Uncharacterized protein</fullName>
    </submittedName>
</protein>
<dbReference type="EMBL" id="JYDW01000117">
    <property type="protein sequence ID" value="KRZ55320.1"/>
    <property type="molecule type" value="Genomic_DNA"/>
</dbReference>
<comment type="caution">
    <text evidence="1">The sequence shown here is derived from an EMBL/GenBank/DDBJ whole genome shotgun (WGS) entry which is preliminary data.</text>
</comment>
<organism evidence="1 2">
    <name type="scientific">Trichinella nativa</name>
    <dbReference type="NCBI Taxonomy" id="6335"/>
    <lineage>
        <taxon>Eukaryota</taxon>
        <taxon>Metazoa</taxon>
        <taxon>Ecdysozoa</taxon>
        <taxon>Nematoda</taxon>
        <taxon>Enoplea</taxon>
        <taxon>Dorylaimia</taxon>
        <taxon>Trichinellida</taxon>
        <taxon>Trichinellidae</taxon>
        <taxon>Trichinella</taxon>
    </lineage>
</organism>
<gene>
    <name evidence="1" type="ORF">T02_11722</name>
</gene>
<evidence type="ECO:0000313" key="2">
    <source>
        <dbReference type="Proteomes" id="UP000054721"/>
    </source>
</evidence>
<dbReference type="AlphaFoldDB" id="A0A0V1L716"/>
<dbReference type="OrthoDB" id="10465065at2759"/>